<dbReference type="AlphaFoldDB" id="A0A0F8Z550"/>
<protein>
    <submittedName>
        <fullName evidence="1">Uncharacterized protein</fullName>
    </submittedName>
</protein>
<reference evidence="1" key="1">
    <citation type="journal article" date="2015" name="Nature">
        <title>Complex archaea that bridge the gap between prokaryotes and eukaryotes.</title>
        <authorList>
            <person name="Spang A."/>
            <person name="Saw J.H."/>
            <person name="Jorgensen S.L."/>
            <person name="Zaremba-Niedzwiedzka K."/>
            <person name="Martijn J."/>
            <person name="Lind A.E."/>
            <person name="van Eijk R."/>
            <person name="Schleper C."/>
            <person name="Guy L."/>
            <person name="Ettema T.J."/>
        </authorList>
    </citation>
    <scope>NUCLEOTIDE SEQUENCE</scope>
</reference>
<name>A0A0F8Z550_9ZZZZ</name>
<proteinExistence type="predicted"/>
<sequence length="195" mass="21435">MNEKALATIPQTDHLLAIKDVKRQVTAMHELFRDVMQEDVHYGVIEGTKKPTLYKAGAEKIGLLLRLAPTFERTMTEDGGHLTVLSECILIHAPSGMEVARAGAICSTKETKYAYRQATRKCPHCGKEAIIKGKKEFGGGWLCFKKKDGCGAKFADDAPEIKNQSGEREDNPNLADAYNTACDVPSEARIIKSPN</sequence>
<organism evidence="1">
    <name type="scientific">marine sediment metagenome</name>
    <dbReference type="NCBI Taxonomy" id="412755"/>
    <lineage>
        <taxon>unclassified sequences</taxon>
        <taxon>metagenomes</taxon>
        <taxon>ecological metagenomes</taxon>
    </lineage>
</organism>
<accession>A0A0F8Z550</accession>
<dbReference type="EMBL" id="LAZR01053256">
    <property type="protein sequence ID" value="KKK81145.1"/>
    <property type="molecule type" value="Genomic_DNA"/>
</dbReference>
<gene>
    <name evidence="1" type="ORF">LCGC14_2816400</name>
</gene>
<comment type="caution">
    <text evidence="1">The sequence shown here is derived from an EMBL/GenBank/DDBJ whole genome shotgun (WGS) entry which is preliminary data.</text>
</comment>
<evidence type="ECO:0000313" key="1">
    <source>
        <dbReference type="EMBL" id="KKK81145.1"/>
    </source>
</evidence>